<dbReference type="RefSeq" id="WP_146531465.1">
    <property type="nucleotide sequence ID" value="NZ_SJPV01000026.1"/>
</dbReference>
<keyword evidence="2" id="KW-1185">Reference proteome</keyword>
<protein>
    <submittedName>
        <fullName evidence="1">Uncharacterized protein</fullName>
    </submittedName>
</protein>
<sequence>MEKQPRKKSATTLPYRVALAGGWGDHNFVNFLADGYVVVVQIQPNLTFHDRCGICSSTRQILVDKYPGGIPEDIDKYQLASDLYYWENATKVPIGGSQDAWGSVYPGVTLLHYDFRHHNGVLPKTVTSIVNQRTAKWFENNFWIVDCVGPRPEGYNPFDSGRFATKKVVQQLGQSGQDCFTAIKNRDVDALGASFNLCSYAWRKMLPAIFEHPTIDVPVMKKLRYYQKKYSGAMPSGCGVGYIYVASSEPVEGGFQVKVNLE</sequence>
<reference evidence="1 2" key="1">
    <citation type="submission" date="2019-02" db="EMBL/GenBank/DDBJ databases">
        <title>Deep-cultivation of Planctomycetes and their phenomic and genomic characterization uncovers novel biology.</title>
        <authorList>
            <person name="Wiegand S."/>
            <person name="Jogler M."/>
            <person name="Boedeker C."/>
            <person name="Pinto D."/>
            <person name="Vollmers J."/>
            <person name="Rivas-Marin E."/>
            <person name="Kohn T."/>
            <person name="Peeters S.H."/>
            <person name="Heuer A."/>
            <person name="Rast P."/>
            <person name="Oberbeckmann S."/>
            <person name="Bunk B."/>
            <person name="Jeske O."/>
            <person name="Meyerdierks A."/>
            <person name="Storesund J.E."/>
            <person name="Kallscheuer N."/>
            <person name="Luecker S."/>
            <person name="Lage O.M."/>
            <person name="Pohl T."/>
            <person name="Merkel B.J."/>
            <person name="Hornburger P."/>
            <person name="Mueller R.-W."/>
            <person name="Bruemmer F."/>
            <person name="Labrenz M."/>
            <person name="Spormann A.M."/>
            <person name="Op Den Camp H."/>
            <person name="Overmann J."/>
            <person name="Amann R."/>
            <person name="Jetten M.S.M."/>
            <person name="Mascher T."/>
            <person name="Medema M.H."/>
            <person name="Devos D.P."/>
            <person name="Kaster A.-K."/>
            <person name="Ovreas L."/>
            <person name="Rohde M."/>
            <person name="Galperin M.Y."/>
            <person name="Jogler C."/>
        </authorList>
    </citation>
    <scope>NUCLEOTIDE SEQUENCE [LARGE SCALE GENOMIC DNA]</scope>
    <source>
        <strain evidence="1 2">Poly41</strain>
    </source>
</reference>
<dbReference type="EMBL" id="SJPV01000026">
    <property type="protein sequence ID" value="TWU28956.1"/>
    <property type="molecule type" value="Genomic_DNA"/>
</dbReference>
<organism evidence="1 2">
    <name type="scientific">Novipirellula artificiosorum</name>
    <dbReference type="NCBI Taxonomy" id="2528016"/>
    <lineage>
        <taxon>Bacteria</taxon>
        <taxon>Pseudomonadati</taxon>
        <taxon>Planctomycetota</taxon>
        <taxon>Planctomycetia</taxon>
        <taxon>Pirellulales</taxon>
        <taxon>Pirellulaceae</taxon>
        <taxon>Novipirellula</taxon>
    </lineage>
</organism>
<name>A0A5C6D184_9BACT</name>
<dbReference type="Proteomes" id="UP000319143">
    <property type="component" value="Unassembled WGS sequence"/>
</dbReference>
<comment type="caution">
    <text evidence="1">The sequence shown here is derived from an EMBL/GenBank/DDBJ whole genome shotgun (WGS) entry which is preliminary data.</text>
</comment>
<proteinExistence type="predicted"/>
<dbReference type="OrthoDB" id="267979at2"/>
<dbReference type="Gene3D" id="3.30.230.120">
    <property type="match status" value="1"/>
</dbReference>
<evidence type="ECO:0000313" key="1">
    <source>
        <dbReference type="EMBL" id="TWU28956.1"/>
    </source>
</evidence>
<gene>
    <name evidence="1" type="ORF">Poly41_68090</name>
</gene>
<accession>A0A5C6D184</accession>
<evidence type="ECO:0000313" key="2">
    <source>
        <dbReference type="Proteomes" id="UP000319143"/>
    </source>
</evidence>
<dbReference type="AlphaFoldDB" id="A0A5C6D184"/>